<accession>A0A6C0ATS1</accession>
<name>A0A6C0ATS1_9ZZZZ</name>
<protein>
    <submittedName>
        <fullName evidence="1">Uncharacterized protein</fullName>
    </submittedName>
</protein>
<proteinExistence type="predicted"/>
<dbReference type="AlphaFoldDB" id="A0A6C0ATS1"/>
<dbReference type="EMBL" id="MN738750">
    <property type="protein sequence ID" value="QHS83204.1"/>
    <property type="molecule type" value="Genomic_DNA"/>
</dbReference>
<organism evidence="1">
    <name type="scientific">viral metagenome</name>
    <dbReference type="NCBI Taxonomy" id="1070528"/>
    <lineage>
        <taxon>unclassified sequences</taxon>
        <taxon>metagenomes</taxon>
        <taxon>organismal metagenomes</taxon>
    </lineage>
</organism>
<sequence>MFWFIGITLLYSFGFFDVISHPLNSYTKHVQYNIINPLYSSPIYVHTEWYDNKLPFLFSRPFIHSDNTIHIRAFLEKRRRYSRNPVLWLKMKNQQAYKIHDESTICIDDVIHNTYDPNIKKKRIYGTIKTARDFNRKLWDFYSAQYNKKVDVSFLPDALYTNKNKNGFSWATHDLRIEFYNNKLYIQSPVLYTEDDGTIPPKYAGMHYMKLLTPELITYLLEIYSK</sequence>
<reference evidence="1" key="1">
    <citation type="journal article" date="2020" name="Nature">
        <title>Giant virus diversity and host interactions through global metagenomics.</title>
        <authorList>
            <person name="Schulz F."/>
            <person name="Roux S."/>
            <person name="Paez-Espino D."/>
            <person name="Jungbluth S."/>
            <person name="Walsh D.A."/>
            <person name="Denef V.J."/>
            <person name="McMahon K.D."/>
            <person name="Konstantinidis K.T."/>
            <person name="Eloe-Fadrosh E.A."/>
            <person name="Kyrpides N.C."/>
            <person name="Woyke T."/>
        </authorList>
    </citation>
    <scope>NUCLEOTIDE SEQUENCE</scope>
    <source>
        <strain evidence="1">GVMAG-S-ERX555943-30</strain>
    </source>
</reference>
<evidence type="ECO:0000313" key="1">
    <source>
        <dbReference type="EMBL" id="QHS83204.1"/>
    </source>
</evidence>